<evidence type="ECO:0008006" key="4">
    <source>
        <dbReference type="Google" id="ProtNLM"/>
    </source>
</evidence>
<sequence>MSKKYTAKRIKLDELVLDKENPRFAELYNGSDKEEEIIEYLLWTESANEIAEAITTAEEYYDDRPLWVYKDNGKYIVKDGNRRCSAVKALQHPNYYKLSHPKFEIKELPVLEYKELNDLETRIRLEHNSNLFKKWGRIAKAIEIYRLFSSGNSIDSLTEIDSKPKDFIKTATFYHKAVELKGEDFKKLVREGRGKTGGKTIIFERLFRERKHCGYSFKNSGELFIKNKELFESYINAIVPYLIDNPDTTSRTLDEIYKKGNSFLDLLKPYGFPPDTKPSTTNSNSSSNSSSASSSNSSNNGNNTNDGNDGSNGQSTNNSQNNNSSTNTNSGGSSNNQNTTNTRHSVKSKPALKRKQIPSALKRLIEETYKLDQNNFANAKTALTRVSFECTLKFIVENTNKTNGKPINTSNHFALAYKSKSHKPLPYTNFDILKTKFTELITNTGIRKAFEDFDLQRSHQIIHNYRVGAVPADAKGICDNLIDLIEFMLQDENDLLNSIDLAKL</sequence>
<dbReference type="Proteomes" id="UP000663935">
    <property type="component" value="Chromosome"/>
</dbReference>
<keyword evidence="3" id="KW-1185">Reference proteome</keyword>
<dbReference type="EMBL" id="CP071795">
    <property type="protein sequence ID" value="QTD38030.1"/>
    <property type="molecule type" value="Genomic_DNA"/>
</dbReference>
<reference evidence="2 3" key="1">
    <citation type="submission" date="2021-03" db="EMBL/GenBank/DDBJ databases">
        <title>Complete genome of Polaribacter_sp.G4M1.</title>
        <authorList>
            <person name="Jeong S.W."/>
            <person name="Bae J.W."/>
        </authorList>
    </citation>
    <scope>NUCLEOTIDE SEQUENCE [LARGE SCALE GENOMIC DNA]</scope>
    <source>
        <strain evidence="2 3">G4M1</strain>
    </source>
</reference>
<organism evidence="2 3">
    <name type="scientific">Polaribacter batillariae</name>
    <dbReference type="NCBI Taxonomy" id="2808900"/>
    <lineage>
        <taxon>Bacteria</taxon>
        <taxon>Pseudomonadati</taxon>
        <taxon>Bacteroidota</taxon>
        <taxon>Flavobacteriia</taxon>
        <taxon>Flavobacteriales</taxon>
        <taxon>Flavobacteriaceae</taxon>
    </lineage>
</organism>
<name>A0ABX7SUX2_9FLAO</name>
<protein>
    <recommendedName>
        <fullName evidence="4">ParB/Sulfiredoxin domain-containing protein</fullName>
    </recommendedName>
</protein>
<evidence type="ECO:0000313" key="3">
    <source>
        <dbReference type="Proteomes" id="UP000663935"/>
    </source>
</evidence>
<dbReference type="RefSeq" id="WP_207972174.1">
    <property type="nucleotide sequence ID" value="NZ_CP071795.1"/>
</dbReference>
<gene>
    <name evidence="2" type="ORF">JL193_01625</name>
</gene>
<proteinExistence type="predicted"/>
<accession>A0ABX7SUX2</accession>
<feature type="region of interest" description="Disordered" evidence="1">
    <location>
        <begin position="269"/>
        <end position="357"/>
    </location>
</feature>
<evidence type="ECO:0000313" key="2">
    <source>
        <dbReference type="EMBL" id="QTD38030.1"/>
    </source>
</evidence>
<feature type="compositionally biased region" description="Basic residues" evidence="1">
    <location>
        <begin position="344"/>
        <end position="356"/>
    </location>
</feature>
<evidence type="ECO:0000256" key="1">
    <source>
        <dbReference type="SAM" id="MobiDB-lite"/>
    </source>
</evidence>
<feature type="compositionally biased region" description="Low complexity" evidence="1">
    <location>
        <begin position="279"/>
        <end position="342"/>
    </location>
</feature>